<protein>
    <submittedName>
        <fullName evidence="1">Uncharacterized protein</fullName>
    </submittedName>
</protein>
<name>A0AAD6WCD1_9ROSI</name>
<organism evidence="1 2">
    <name type="scientific">Populus alba x Populus x berolinensis</name>
    <dbReference type="NCBI Taxonomy" id="444605"/>
    <lineage>
        <taxon>Eukaryota</taxon>
        <taxon>Viridiplantae</taxon>
        <taxon>Streptophyta</taxon>
        <taxon>Embryophyta</taxon>
        <taxon>Tracheophyta</taxon>
        <taxon>Spermatophyta</taxon>
        <taxon>Magnoliopsida</taxon>
        <taxon>eudicotyledons</taxon>
        <taxon>Gunneridae</taxon>
        <taxon>Pentapetalae</taxon>
        <taxon>rosids</taxon>
        <taxon>fabids</taxon>
        <taxon>Malpighiales</taxon>
        <taxon>Salicaceae</taxon>
        <taxon>Saliceae</taxon>
        <taxon>Populus</taxon>
    </lineage>
</organism>
<dbReference type="Proteomes" id="UP001164929">
    <property type="component" value="Chromosome 2"/>
</dbReference>
<keyword evidence="2" id="KW-1185">Reference proteome</keyword>
<dbReference type="AlphaFoldDB" id="A0AAD6WCD1"/>
<dbReference type="EMBL" id="JAQIZT010000002">
    <property type="protein sequence ID" value="KAJ7007598.1"/>
    <property type="molecule type" value="Genomic_DNA"/>
</dbReference>
<accession>A0AAD6WCD1</accession>
<gene>
    <name evidence="1" type="ORF">NC653_006588</name>
</gene>
<proteinExistence type="predicted"/>
<reference evidence="1" key="1">
    <citation type="journal article" date="2023" name="Mol. Ecol. Resour.">
        <title>Chromosome-level genome assembly of a triploid poplar Populus alba 'Berolinensis'.</title>
        <authorList>
            <person name="Chen S."/>
            <person name="Yu Y."/>
            <person name="Wang X."/>
            <person name="Wang S."/>
            <person name="Zhang T."/>
            <person name="Zhou Y."/>
            <person name="He R."/>
            <person name="Meng N."/>
            <person name="Wang Y."/>
            <person name="Liu W."/>
            <person name="Liu Z."/>
            <person name="Liu J."/>
            <person name="Guo Q."/>
            <person name="Huang H."/>
            <person name="Sederoff R.R."/>
            <person name="Wang G."/>
            <person name="Qu G."/>
            <person name="Chen S."/>
        </authorList>
    </citation>
    <scope>NUCLEOTIDE SEQUENCE</scope>
    <source>
        <strain evidence="1">SC-2020</strain>
    </source>
</reference>
<comment type="caution">
    <text evidence="1">The sequence shown here is derived from an EMBL/GenBank/DDBJ whole genome shotgun (WGS) entry which is preliminary data.</text>
</comment>
<evidence type="ECO:0000313" key="2">
    <source>
        <dbReference type="Proteomes" id="UP001164929"/>
    </source>
</evidence>
<evidence type="ECO:0000313" key="1">
    <source>
        <dbReference type="EMBL" id="KAJ7007598.1"/>
    </source>
</evidence>
<sequence>MVNEQNPKLSGKSYQLNVIFCSTSKFTVYRAFTQSLYMFGSSNSAGLQWSSTVALVRYGPASLLYCLPGAYLLFGQFFETETESPSFVSFLLIKEFSSWERHPNHANYGILLED</sequence>